<name>A0A8H9HDR9_9ACTN</name>
<evidence type="ECO:0000313" key="3">
    <source>
        <dbReference type="EMBL" id="GGU59004.1"/>
    </source>
</evidence>
<dbReference type="AlphaFoldDB" id="A0A8H9HDR9"/>
<organism evidence="3 5">
    <name type="scientific">Streptomyces gougerotii</name>
    <dbReference type="NCBI Taxonomy" id="53448"/>
    <lineage>
        <taxon>Bacteria</taxon>
        <taxon>Bacillati</taxon>
        <taxon>Actinomycetota</taxon>
        <taxon>Actinomycetes</taxon>
        <taxon>Kitasatosporales</taxon>
        <taxon>Streptomycetaceae</taxon>
        <taxon>Streptomyces</taxon>
        <taxon>Streptomyces diastaticus group</taxon>
    </lineage>
</organism>
<dbReference type="InterPro" id="IPR000415">
    <property type="entry name" value="Nitroreductase-like"/>
</dbReference>
<dbReference type="Proteomes" id="UP000480804">
    <property type="component" value="Unassembled WGS sequence"/>
</dbReference>
<proteinExistence type="predicted"/>
<evidence type="ECO:0000256" key="1">
    <source>
        <dbReference type="SAM" id="MobiDB-lite"/>
    </source>
</evidence>
<reference evidence="2 4" key="2">
    <citation type="submission" date="2020-02" db="EMBL/GenBank/DDBJ databases">
        <title>Whole genome shotgun sequence of Streptomyces gougerotii NBRC 13043.</title>
        <authorList>
            <person name="Ichikawa N."/>
            <person name="Komaki H."/>
            <person name="Tamura T."/>
        </authorList>
    </citation>
    <scope>NUCLEOTIDE SEQUENCE [LARGE SCALE GENOMIC DNA]</scope>
    <source>
        <strain evidence="2 4">NBRC 13043</strain>
    </source>
</reference>
<dbReference type="PANTHER" id="PTHR23026">
    <property type="entry name" value="NADPH NITROREDUCTASE"/>
    <property type="match status" value="1"/>
</dbReference>
<protein>
    <submittedName>
        <fullName evidence="3">Nitroreductase</fullName>
    </submittedName>
</protein>
<dbReference type="SUPFAM" id="SSF55469">
    <property type="entry name" value="FMN-dependent nitroreductase-like"/>
    <property type="match status" value="2"/>
</dbReference>
<feature type="region of interest" description="Disordered" evidence="1">
    <location>
        <begin position="1"/>
        <end position="24"/>
    </location>
</feature>
<dbReference type="EMBL" id="BLLO01000008">
    <property type="protein sequence ID" value="GFH75733.1"/>
    <property type="molecule type" value="Genomic_DNA"/>
</dbReference>
<dbReference type="GO" id="GO:0016491">
    <property type="term" value="F:oxidoreductase activity"/>
    <property type="evidence" value="ECO:0007669"/>
    <property type="project" value="InterPro"/>
</dbReference>
<reference evidence="3" key="3">
    <citation type="submission" date="2020-09" db="EMBL/GenBank/DDBJ databases">
        <authorList>
            <person name="Sun Q."/>
            <person name="Ohkuma M."/>
        </authorList>
    </citation>
    <scope>NUCLEOTIDE SEQUENCE</scope>
    <source>
        <strain evidence="3">JCM 4136</strain>
    </source>
</reference>
<accession>A0A8H9HDR9</accession>
<dbReference type="Gene3D" id="3.40.109.10">
    <property type="entry name" value="NADH Oxidase"/>
    <property type="match status" value="2"/>
</dbReference>
<evidence type="ECO:0000313" key="4">
    <source>
        <dbReference type="Proteomes" id="UP000480804"/>
    </source>
</evidence>
<dbReference type="NCBIfam" id="NF047509">
    <property type="entry name" value="Rv3131_FMN_oxido"/>
    <property type="match status" value="1"/>
</dbReference>
<evidence type="ECO:0000313" key="5">
    <source>
        <dbReference type="Proteomes" id="UP000660975"/>
    </source>
</evidence>
<keyword evidence="4" id="KW-1185">Reference proteome</keyword>
<reference evidence="3" key="1">
    <citation type="journal article" date="2014" name="Int. J. Syst. Evol. Microbiol.">
        <title>Complete genome sequence of Corynebacterium casei LMG S-19264T (=DSM 44701T), isolated from a smear-ripened cheese.</title>
        <authorList>
            <consortium name="US DOE Joint Genome Institute (JGI-PGF)"/>
            <person name="Walter F."/>
            <person name="Albersmeier A."/>
            <person name="Kalinowski J."/>
            <person name="Ruckert C."/>
        </authorList>
    </citation>
    <scope>NUCLEOTIDE SEQUENCE</scope>
    <source>
        <strain evidence="3">JCM 4136</strain>
    </source>
</reference>
<dbReference type="PANTHER" id="PTHR23026:SF123">
    <property type="entry name" value="NAD(P)H NITROREDUCTASE RV3131-RELATED"/>
    <property type="match status" value="1"/>
</dbReference>
<evidence type="ECO:0000313" key="2">
    <source>
        <dbReference type="EMBL" id="GFH75733.1"/>
    </source>
</evidence>
<dbReference type="EMBL" id="BMSC01000002">
    <property type="protein sequence ID" value="GGU59004.1"/>
    <property type="molecule type" value="Genomic_DNA"/>
</dbReference>
<gene>
    <name evidence="3" type="ORF">GCM10010227_10380</name>
    <name evidence="2" type="ORF">Sgou_04030</name>
</gene>
<feature type="compositionally biased region" description="Basic and acidic residues" evidence="1">
    <location>
        <begin position="200"/>
        <end position="214"/>
    </location>
</feature>
<dbReference type="Proteomes" id="UP000660975">
    <property type="component" value="Unassembled WGS sequence"/>
</dbReference>
<dbReference type="InterPro" id="IPR050627">
    <property type="entry name" value="Nitroreductase/BluB"/>
</dbReference>
<sequence length="346" mass="37908">MEAPPGLSYGGKREAMTMTSSSQATDAVTITEAHLEDLVRDACAAPSMHNAQPWAYVYHRRSGVLELLADAARTLPEEDPRRRALHLGCGAALFNLRVAAARAGLHAWVSPLPPATGGDVLAAVRLRRGEVEREAATLHPAVSERRTNRQPYAETRIPEVVRDQLDRAATAERARLVFPQGWHYRMVLDLLADAEAGEAPGHRAEEQGWLRSEEGETPDGIPRGALGPRMREGEAAVREFGEHPDRPWADFEREPQIALLLTLRDEPADWLAAGQALQRVLLTATRAGLSAAPVTRALEEPSLRWLLRDPSEGPGHVQMVLRLGYGPPVPRGTGRRTPAEVLTVRD</sequence>
<feature type="region of interest" description="Disordered" evidence="1">
    <location>
        <begin position="198"/>
        <end position="227"/>
    </location>
</feature>
<comment type="caution">
    <text evidence="3">The sequence shown here is derived from an EMBL/GenBank/DDBJ whole genome shotgun (WGS) entry which is preliminary data.</text>
</comment>